<dbReference type="GO" id="GO:0009245">
    <property type="term" value="P:lipid A biosynthetic process"/>
    <property type="evidence" value="ECO:0007669"/>
    <property type="project" value="UniProtKB-UniRule"/>
</dbReference>
<evidence type="ECO:0000256" key="8">
    <source>
        <dbReference type="ARBA" id="ARBA00022737"/>
    </source>
</evidence>
<dbReference type="NCBIfam" id="NF010933">
    <property type="entry name" value="PRK14353.1"/>
    <property type="match status" value="1"/>
</dbReference>
<dbReference type="GO" id="GO:0009252">
    <property type="term" value="P:peptidoglycan biosynthetic process"/>
    <property type="evidence" value="ECO:0007669"/>
    <property type="project" value="UniProtKB-UniRule"/>
</dbReference>
<evidence type="ECO:0000256" key="4">
    <source>
        <dbReference type="ARBA" id="ARBA00022490"/>
    </source>
</evidence>
<comment type="caution">
    <text evidence="20">The sequence shown here is derived from an EMBL/GenBank/DDBJ whole genome shotgun (WGS) entry which is preliminary data.</text>
</comment>
<dbReference type="GO" id="GO:0019134">
    <property type="term" value="F:glucosamine-1-phosphate N-acetyltransferase activity"/>
    <property type="evidence" value="ECO:0007669"/>
    <property type="project" value="UniProtKB-UniRule"/>
</dbReference>
<comment type="caution">
    <text evidence="18">Lacks conserved residue(s) required for the propagation of feature annotation.</text>
</comment>
<feature type="region of interest" description="Linker" evidence="18">
    <location>
        <begin position="234"/>
        <end position="254"/>
    </location>
</feature>
<feature type="binding site" evidence="18">
    <location>
        <position position="364"/>
    </location>
    <ligand>
        <name>UDP-N-acetyl-alpha-D-glucosamine</name>
        <dbReference type="ChEBI" id="CHEBI:57705"/>
    </ligand>
</feature>
<keyword evidence="6 18" id="KW-0548">Nucleotidyltransferase</keyword>
<keyword evidence="9 18" id="KW-0460">Magnesium</keyword>
<evidence type="ECO:0000256" key="5">
    <source>
        <dbReference type="ARBA" id="ARBA00022679"/>
    </source>
</evidence>
<feature type="binding site" evidence="18">
    <location>
        <begin position="81"/>
        <end position="82"/>
    </location>
    <ligand>
        <name>UDP-N-acetyl-alpha-D-glucosamine</name>
        <dbReference type="ChEBI" id="CHEBI:57705"/>
    </ligand>
</feature>
<evidence type="ECO:0000313" key="20">
    <source>
        <dbReference type="EMBL" id="OWV33957.1"/>
    </source>
</evidence>
<organism evidence="20 21">
    <name type="scientific">Pacificimonas flava</name>
    <dbReference type="NCBI Taxonomy" id="1234595"/>
    <lineage>
        <taxon>Bacteria</taxon>
        <taxon>Pseudomonadati</taxon>
        <taxon>Pseudomonadota</taxon>
        <taxon>Alphaproteobacteria</taxon>
        <taxon>Sphingomonadales</taxon>
        <taxon>Sphingosinicellaceae</taxon>
        <taxon>Pacificimonas</taxon>
    </lineage>
</organism>
<feature type="region of interest" description="N-acetyltransferase" evidence="18">
    <location>
        <begin position="255"/>
        <end position="452"/>
    </location>
</feature>
<dbReference type="HAMAP" id="MF_01631">
    <property type="entry name" value="GlmU"/>
    <property type="match status" value="1"/>
</dbReference>
<comment type="catalytic activity">
    <reaction evidence="16 18">
        <text>N-acetyl-alpha-D-glucosamine 1-phosphate + UTP + H(+) = UDP-N-acetyl-alpha-D-glucosamine + diphosphate</text>
        <dbReference type="Rhea" id="RHEA:13509"/>
        <dbReference type="ChEBI" id="CHEBI:15378"/>
        <dbReference type="ChEBI" id="CHEBI:33019"/>
        <dbReference type="ChEBI" id="CHEBI:46398"/>
        <dbReference type="ChEBI" id="CHEBI:57705"/>
        <dbReference type="ChEBI" id="CHEBI:57776"/>
        <dbReference type="EC" id="2.7.7.23"/>
    </reaction>
</comment>
<gene>
    <name evidence="18" type="primary">glmU</name>
    <name evidence="20" type="ORF">B5C34_11120</name>
</gene>
<dbReference type="UniPathway" id="UPA00113">
    <property type="reaction ID" value="UER00532"/>
</dbReference>
<dbReference type="InterPro" id="IPR038009">
    <property type="entry name" value="GlmU_C_LbH"/>
</dbReference>
<feature type="binding site" evidence="18">
    <location>
        <position position="392"/>
    </location>
    <ligand>
        <name>acetyl-CoA</name>
        <dbReference type="ChEBI" id="CHEBI:57288"/>
    </ligand>
</feature>
<evidence type="ECO:0000256" key="18">
    <source>
        <dbReference type="HAMAP-Rule" id="MF_01631"/>
    </source>
</evidence>
<evidence type="ECO:0000256" key="6">
    <source>
        <dbReference type="ARBA" id="ARBA00022695"/>
    </source>
</evidence>
<evidence type="ECO:0000259" key="19">
    <source>
        <dbReference type="Pfam" id="PF12804"/>
    </source>
</evidence>
<dbReference type="SUPFAM" id="SSF53448">
    <property type="entry name" value="Nucleotide-diphospho-sugar transferases"/>
    <property type="match status" value="1"/>
</dbReference>
<dbReference type="GO" id="GO:0071555">
    <property type="term" value="P:cell wall organization"/>
    <property type="evidence" value="ECO:0007669"/>
    <property type="project" value="UniProtKB-KW"/>
</dbReference>
<evidence type="ECO:0000256" key="16">
    <source>
        <dbReference type="ARBA" id="ARBA00048493"/>
    </source>
</evidence>
<dbReference type="PROSITE" id="PS00101">
    <property type="entry name" value="HEXAPEP_TRANSFERASES"/>
    <property type="match status" value="1"/>
</dbReference>
<dbReference type="Pfam" id="PF12804">
    <property type="entry name" value="NTP_transf_3"/>
    <property type="match status" value="1"/>
</dbReference>
<dbReference type="GO" id="GO:0000287">
    <property type="term" value="F:magnesium ion binding"/>
    <property type="evidence" value="ECO:0007669"/>
    <property type="project" value="UniProtKB-UniRule"/>
</dbReference>
<dbReference type="Proteomes" id="UP000198462">
    <property type="component" value="Unassembled WGS sequence"/>
</dbReference>
<dbReference type="InterPro" id="IPR025877">
    <property type="entry name" value="MobA-like_NTP_Trfase"/>
</dbReference>
<evidence type="ECO:0000256" key="2">
    <source>
        <dbReference type="ARBA" id="ARBA00007707"/>
    </source>
</evidence>
<dbReference type="EC" id="2.3.1.157" evidence="18"/>
<dbReference type="AlphaFoldDB" id="A0A219B6H7"/>
<dbReference type="InterPro" id="IPR029044">
    <property type="entry name" value="Nucleotide-diphossugar_trans"/>
</dbReference>
<name>A0A219B6H7_9SPHN</name>
<feature type="binding site" evidence="18">
    <location>
        <position position="106"/>
    </location>
    <ligand>
        <name>Mg(2+)</name>
        <dbReference type="ChEBI" id="CHEBI:18420"/>
    </ligand>
</feature>
<dbReference type="GO" id="GO:0008360">
    <property type="term" value="P:regulation of cell shape"/>
    <property type="evidence" value="ECO:0007669"/>
    <property type="project" value="UniProtKB-KW"/>
</dbReference>
<keyword evidence="7 18" id="KW-0479">Metal-binding</keyword>
<feature type="binding site" evidence="18">
    <location>
        <position position="231"/>
    </location>
    <ligand>
        <name>UDP-N-acetyl-alpha-D-glucosamine</name>
        <dbReference type="ChEBI" id="CHEBI:57705"/>
    </ligand>
</feature>
<dbReference type="GO" id="GO:0016020">
    <property type="term" value="C:membrane"/>
    <property type="evidence" value="ECO:0007669"/>
    <property type="project" value="GOC"/>
</dbReference>
<feature type="binding site" evidence="18">
    <location>
        <position position="159"/>
    </location>
    <ligand>
        <name>UDP-N-acetyl-alpha-D-glucosamine</name>
        <dbReference type="ChEBI" id="CHEBI:57705"/>
    </ligand>
</feature>
<dbReference type="EMBL" id="NFZT01000001">
    <property type="protein sequence ID" value="OWV33957.1"/>
    <property type="molecule type" value="Genomic_DNA"/>
</dbReference>
<keyword evidence="13 18" id="KW-0012">Acyltransferase</keyword>
<feature type="binding site" evidence="18">
    <location>
        <position position="367"/>
    </location>
    <ligand>
        <name>acetyl-CoA</name>
        <dbReference type="ChEBI" id="CHEBI:57288"/>
    </ligand>
</feature>
<dbReference type="InterPro" id="IPR001451">
    <property type="entry name" value="Hexapep"/>
</dbReference>
<protein>
    <recommendedName>
        <fullName evidence="18">Bifunctional protein GlmU</fullName>
    </recommendedName>
    <domain>
        <recommendedName>
            <fullName evidence="18">UDP-N-acetylglucosamine pyrophosphorylase</fullName>
            <ecNumber evidence="18">2.7.7.23</ecNumber>
        </recommendedName>
        <alternativeName>
            <fullName evidence="18">N-acetylglucosamine-1-phosphate uridyltransferase</fullName>
        </alternativeName>
    </domain>
    <domain>
        <recommendedName>
            <fullName evidence="18">Glucosamine-1-phosphate N-acetyltransferase</fullName>
            <ecNumber evidence="18">2.3.1.157</ecNumber>
        </recommendedName>
    </domain>
</protein>
<dbReference type="Pfam" id="PF00132">
    <property type="entry name" value="Hexapep"/>
    <property type="match status" value="1"/>
</dbReference>
<evidence type="ECO:0000256" key="10">
    <source>
        <dbReference type="ARBA" id="ARBA00022960"/>
    </source>
</evidence>
<evidence type="ECO:0000256" key="13">
    <source>
        <dbReference type="ARBA" id="ARBA00023315"/>
    </source>
</evidence>
<feature type="binding site" evidence="18">
    <location>
        <position position="25"/>
    </location>
    <ligand>
        <name>UDP-N-acetyl-alpha-D-glucosamine</name>
        <dbReference type="ChEBI" id="CHEBI:57705"/>
    </ligand>
</feature>
<keyword evidence="12 18" id="KW-0511">Multifunctional enzyme</keyword>
<dbReference type="GO" id="GO:0006048">
    <property type="term" value="P:UDP-N-acetylglucosamine biosynthetic process"/>
    <property type="evidence" value="ECO:0007669"/>
    <property type="project" value="UniProtKB-UniPathway"/>
</dbReference>
<dbReference type="CDD" id="cd03353">
    <property type="entry name" value="LbH_GlmU_C"/>
    <property type="match status" value="1"/>
</dbReference>
<feature type="binding site" evidence="18">
    <location>
        <position position="410"/>
    </location>
    <ligand>
        <name>acetyl-CoA</name>
        <dbReference type="ChEBI" id="CHEBI:57288"/>
    </ligand>
</feature>
<dbReference type="SUPFAM" id="SSF51161">
    <property type="entry name" value="Trimeric LpxA-like enzymes"/>
    <property type="match status" value="1"/>
</dbReference>
<evidence type="ECO:0000256" key="1">
    <source>
        <dbReference type="ARBA" id="ARBA00004496"/>
    </source>
</evidence>
<dbReference type="InterPro" id="IPR011004">
    <property type="entry name" value="Trimer_LpxA-like_sf"/>
</dbReference>
<dbReference type="PANTHER" id="PTHR43584">
    <property type="entry name" value="NUCLEOTIDYL TRANSFERASE"/>
    <property type="match status" value="1"/>
</dbReference>
<dbReference type="GO" id="GO:0005737">
    <property type="term" value="C:cytoplasm"/>
    <property type="evidence" value="ECO:0007669"/>
    <property type="project" value="UniProtKB-SubCell"/>
</dbReference>
<comment type="pathway">
    <text evidence="18">Nucleotide-sugar biosynthesis; UDP-N-acetyl-alpha-D-glucosamine biosynthesis; N-acetyl-alpha-D-glucosamine 1-phosphate from alpha-D-glucosamine 6-phosphate (route II): step 2/2.</text>
</comment>
<evidence type="ECO:0000256" key="14">
    <source>
        <dbReference type="ARBA" id="ARBA00023316"/>
    </source>
</evidence>
<feature type="binding site" evidence="18">
    <location>
        <position position="427"/>
    </location>
    <ligand>
        <name>acetyl-CoA</name>
        <dbReference type="ChEBI" id="CHEBI:57288"/>
    </ligand>
</feature>
<evidence type="ECO:0000256" key="7">
    <source>
        <dbReference type="ARBA" id="ARBA00022723"/>
    </source>
</evidence>
<accession>A0A219B6H7</accession>
<dbReference type="Gene3D" id="2.160.10.10">
    <property type="entry name" value="Hexapeptide repeat proteins"/>
    <property type="match status" value="1"/>
</dbReference>
<keyword evidence="4 18" id="KW-0963">Cytoplasm</keyword>
<comment type="function">
    <text evidence="17 18">Catalyzes the last two sequential reactions in the de novo biosynthetic pathway for UDP-N-acetylglucosamine (UDP-GlcNAc). The C-terminal domain catalyzes the transfer of acetyl group from acetyl coenzyme A to glucosamine-1-phosphate (GlcN-1-P) to produce N-acetylglucosamine-1-phosphate (GlcNAc-1-P), which is converted into UDP-GlcNAc by the transfer of uridine 5-monophosphate (from uridine 5-triphosphate), a reaction catalyzed by the N-terminal domain.</text>
</comment>
<keyword evidence="11 18" id="KW-0573">Peptidoglycan synthesis</keyword>
<keyword evidence="5 18" id="KW-0808">Transferase</keyword>
<dbReference type="OrthoDB" id="9775031at2"/>
<evidence type="ECO:0000256" key="9">
    <source>
        <dbReference type="ARBA" id="ARBA00022842"/>
    </source>
</evidence>
<feature type="binding site" evidence="18">
    <location>
        <begin position="373"/>
        <end position="374"/>
    </location>
    <ligand>
        <name>acetyl-CoA</name>
        <dbReference type="ChEBI" id="CHEBI:57288"/>
    </ligand>
</feature>
<feature type="binding site" evidence="18">
    <location>
        <position position="320"/>
    </location>
    <ligand>
        <name>UDP-N-acetyl-alpha-D-glucosamine</name>
        <dbReference type="ChEBI" id="CHEBI:57705"/>
    </ligand>
</feature>
<feature type="domain" description="MobA-like NTP transferase" evidence="19">
    <location>
        <begin position="8"/>
        <end position="132"/>
    </location>
</feature>
<comment type="subcellular location">
    <subcellularLocation>
        <location evidence="1 18">Cytoplasm</location>
    </subcellularLocation>
</comment>
<feature type="binding site" evidence="18">
    <location>
        <position position="144"/>
    </location>
    <ligand>
        <name>UDP-N-acetyl-alpha-D-glucosamine</name>
        <dbReference type="ChEBI" id="CHEBI:57705"/>
    </ligand>
</feature>
<dbReference type="InterPro" id="IPR050065">
    <property type="entry name" value="GlmU-like"/>
</dbReference>
<feature type="binding site" evidence="18">
    <location>
        <position position="338"/>
    </location>
    <ligand>
        <name>UDP-N-acetyl-alpha-D-glucosamine</name>
        <dbReference type="ChEBI" id="CHEBI:57705"/>
    </ligand>
</feature>
<comment type="subunit">
    <text evidence="18">Homotrimer.</text>
</comment>
<feature type="binding site" evidence="18">
    <location>
        <position position="76"/>
    </location>
    <ligand>
        <name>UDP-N-acetyl-alpha-D-glucosamine</name>
        <dbReference type="ChEBI" id="CHEBI:57705"/>
    </ligand>
</feature>
<dbReference type="GO" id="GO:0000902">
    <property type="term" value="P:cell morphogenesis"/>
    <property type="evidence" value="ECO:0007669"/>
    <property type="project" value="UniProtKB-UniRule"/>
</dbReference>
<reference evidence="21" key="1">
    <citation type="submission" date="2017-05" db="EMBL/GenBank/DDBJ databases">
        <authorList>
            <person name="Lin X."/>
        </authorList>
    </citation>
    <scope>NUCLEOTIDE SEQUENCE [LARGE SCALE GENOMIC DNA]</scope>
    <source>
        <strain evidence="21">JLT2012</strain>
    </source>
</reference>
<keyword evidence="10 18" id="KW-0133">Cell shape</keyword>
<dbReference type="CDD" id="cd02540">
    <property type="entry name" value="GT2_GlmU_N_bac"/>
    <property type="match status" value="1"/>
</dbReference>
<sequence>MGSRSLAVVILAAGKGTRMKSELHKVLHPVGGRPMLLGLIDELRKLDLKKSVVVVGAGGESVRSAAESDDVLFAEQTEQLGTAHAALMARDTLKNFTGDVLVCFGDVPLLKAATVETMQQRLAAEDRPASVVLGFRPADPKAYGRVIADEAGRIRKMVEFKDASPEERACDLCNAGPLMARGEELFDLLSRISNDNAQGEYYLPDVVTVAAADGRDSAVVEAPEAEVAGVNDRRDLSRAEALWQEEQREHMMMAGVSLRAPETVYFSYDTRIEPDVVVEPHVVFGPGVRVDRGAAIRAFSHLEGAHVGPDCEVGPYARLRPGAKLERGAKIGNFVEMKKAVLGEGAKANHLTYLGDAEVGPRANIGAGTITCNYDGYFKYKTEIGAEAFIGSNSALVAPVRIGDGAIVGAGSTVTEDVEAGDLRLERAAQASKSGWAARFRKAMQEKKSRSR</sequence>
<dbReference type="RefSeq" id="WP_088713452.1">
    <property type="nucleotide sequence ID" value="NZ_NFZT01000001.1"/>
</dbReference>
<evidence type="ECO:0000256" key="15">
    <source>
        <dbReference type="ARBA" id="ARBA00048247"/>
    </source>
</evidence>
<dbReference type="NCBIfam" id="TIGR01173">
    <property type="entry name" value="glmU"/>
    <property type="match status" value="1"/>
</dbReference>
<dbReference type="UniPathway" id="UPA00973"/>
<dbReference type="InterPro" id="IPR005882">
    <property type="entry name" value="Bifunctional_GlmU"/>
</dbReference>
<feature type="region of interest" description="Pyrophosphorylase" evidence="18">
    <location>
        <begin position="1"/>
        <end position="233"/>
    </location>
</feature>
<feature type="binding site" evidence="18">
    <location>
        <position position="231"/>
    </location>
    <ligand>
        <name>Mg(2+)</name>
        <dbReference type="ChEBI" id="CHEBI:18420"/>
    </ligand>
</feature>
<comment type="catalytic activity">
    <reaction evidence="15 18">
        <text>alpha-D-glucosamine 1-phosphate + acetyl-CoA = N-acetyl-alpha-D-glucosamine 1-phosphate + CoA + H(+)</text>
        <dbReference type="Rhea" id="RHEA:13725"/>
        <dbReference type="ChEBI" id="CHEBI:15378"/>
        <dbReference type="ChEBI" id="CHEBI:57287"/>
        <dbReference type="ChEBI" id="CHEBI:57288"/>
        <dbReference type="ChEBI" id="CHEBI:57776"/>
        <dbReference type="ChEBI" id="CHEBI:58516"/>
        <dbReference type="EC" id="2.3.1.157"/>
    </reaction>
</comment>
<keyword evidence="14 18" id="KW-0961">Cell wall biogenesis/degradation</keyword>
<feature type="active site" description="Proton acceptor" evidence="18">
    <location>
        <position position="350"/>
    </location>
</feature>
<comment type="similarity">
    <text evidence="3 18">In the N-terminal section; belongs to the N-acetylglucosamine-1-phosphate uridyltransferase family.</text>
</comment>
<comment type="cofactor">
    <cofactor evidence="18">
        <name>Mg(2+)</name>
        <dbReference type="ChEBI" id="CHEBI:18420"/>
    </cofactor>
    <text evidence="18">Binds 1 Mg(2+) ion per subunit.</text>
</comment>
<keyword evidence="8 18" id="KW-0677">Repeat</keyword>
<keyword evidence="21" id="KW-1185">Reference proteome</keyword>
<evidence type="ECO:0000256" key="12">
    <source>
        <dbReference type="ARBA" id="ARBA00023268"/>
    </source>
</evidence>
<evidence type="ECO:0000256" key="11">
    <source>
        <dbReference type="ARBA" id="ARBA00022984"/>
    </source>
</evidence>
<dbReference type="PANTHER" id="PTHR43584:SF3">
    <property type="entry name" value="BIFUNCTIONAL PROTEIN GLMU"/>
    <property type="match status" value="1"/>
</dbReference>
<evidence type="ECO:0000256" key="3">
    <source>
        <dbReference type="ARBA" id="ARBA00007947"/>
    </source>
</evidence>
<comment type="pathway">
    <text evidence="18">Bacterial outer membrane biogenesis; LPS lipid A biosynthesis.</text>
</comment>
<comment type="pathway">
    <text evidence="18">Nucleotide-sugar biosynthesis; UDP-N-acetyl-alpha-D-glucosamine biosynthesis; UDP-N-acetyl-alpha-D-glucosamine from N-acetyl-alpha-D-glucosamine 1-phosphate: step 1/1.</text>
</comment>
<dbReference type="GO" id="GO:0003977">
    <property type="term" value="F:UDP-N-acetylglucosamine diphosphorylase activity"/>
    <property type="evidence" value="ECO:0007669"/>
    <property type="project" value="UniProtKB-UniRule"/>
</dbReference>
<evidence type="ECO:0000313" key="21">
    <source>
        <dbReference type="Proteomes" id="UP000198462"/>
    </source>
</evidence>
<dbReference type="InterPro" id="IPR018357">
    <property type="entry name" value="Hexapep_transf_CS"/>
</dbReference>
<comment type="similarity">
    <text evidence="2 18">In the C-terminal section; belongs to the transferase hexapeptide repeat family.</text>
</comment>
<feature type="binding site" evidence="18">
    <location>
        <position position="353"/>
    </location>
    <ligand>
        <name>UDP-N-acetyl-alpha-D-glucosamine</name>
        <dbReference type="ChEBI" id="CHEBI:57705"/>
    </ligand>
</feature>
<dbReference type="EC" id="2.7.7.23" evidence="18"/>
<evidence type="ECO:0000256" key="17">
    <source>
        <dbReference type="ARBA" id="ARBA00049628"/>
    </source>
</evidence>
<feature type="binding site" evidence="18">
    <location>
        <begin position="11"/>
        <end position="14"/>
    </location>
    <ligand>
        <name>UDP-N-acetyl-alpha-D-glucosamine</name>
        <dbReference type="ChEBI" id="CHEBI:57705"/>
    </ligand>
</feature>
<dbReference type="Gene3D" id="3.90.550.10">
    <property type="entry name" value="Spore Coat Polysaccharide Biosynthesis Protein SpsA, Chain A"/>
    <property type="match status" value="1"/>
</dbReference>
<feature type="binding site" evidence="18">
    <location>
        <position position="174"/>
    </location>
    <ligand>
        <name>UDP-N-acetyl-alpha-D-glucosamine</name>
        <dbReference type="ChEBI" id="CHEBI:57705"/>
    </ligand>
</feature>
<proteinExistence type="inferred from homology"/>